<protein>
    <submittedName>
        <fullName evidence="1">Uncharacterized protein</fullName>
    </submittedName>
</protein>
<accession>A0A645BP05</accession>
<dbReference type="AlphaFoldDB" id="A0A645BP05"/>
<comment type="caution">
    <text evidence="1">The sequence shown here is derived from an EMBL/GenBank/DDBJ whole genome shotgun (WGS) entry which is preliminary data.</text>
</comment>
<evidence type="ECO:0000313" key="1">
    <source>
        <dbReference type="EMBL" id="MPM66311.1"/>
    </source>
</evidence>
<organism evidence="1">
    <name type="scientific">bioreactor metagenome</name>
    <dbReference type="NCBI Taxonomy" id="1076179"/>
    <lineage>
        <taxon>unclassified sequences</taxon>
        <taxon>metagenomes</taxon>
        <taxon>ecological metagenomes</taxon>
    </lineage>
</organism>
<dbReference type="EMBL" id="VSSQ01021003">
    <property type="protein sequence ID" value="MPM66311.1"/>
    <property type="molecule type" value="Genomic_DNA"/>
</dbReference>
<reference evidence="1" key="1">
    <citation type="submission" date="2019-08" db="EMBL/GenBank/DDBJ databases">
        <authorList>
            <person name="Kucharzyk K."/>
            <person name="Murdoch R.W."/>
            <person name="Higgins S."/>
            <person name="Loffler F."/>
        </authorList>
    </citation>
    <scope>NUCLEOTIDE SEQUENCE</scope>
</reference>
<gene>
    <name evidence="1" type="ORF">SDC9_113218</name>
</gene>
<name>A0A645BP05_9ZZZZ</name>
<sequence length="72" mass="8218">MIVRGIKVAAMITMIVAPKRPQREIYEELHMGQGVLVGYKKQADSKEMDYGALGYMESRLCQKRPMICINID</sequence>
<proteinExistence type="predicted"/>